<sequence length="71" mass="8158">MSDKISASEALFGFMGWLTTRDETLMIGAQHECSPVADVVKEFCDANSLEEPRDNWHHHFVHPKEKRDDLT</sequence>
<accession>A0A0F9E7T9</accession>
<dbReference type="EMBL" id="LAZR01026006">
    <property type="protein sequence ID" value="KKL70064.1"/>
    <property type="molecule type" value="Genomic_DNA"/>
</dbReference>
<name>A0A0F9E7T9_9ZZZZ</name>
<reference evidence="1" key="1">
    <citation type="journal article" date="2015" name="Nature">
        <title>Complex archaea that bridge the gap between prokaryotes and eukaryotes.</title>
        <authorList>
            <person name="Spang A."/>
            <person name="Saw J.H."/>
            <person name="Jorgensen S.L."/>
            <person name="Zaremba-Niedzwiedzka K."/>
            <person name="Martijn J."/>
            <person name="Lind A.E."/>
            <person name="van Eijk R."/>
            <person name="Schleper C."/>
            <person name="Guy L."/>
            <person name="Ettema T.J."/>
        </authorList>
    </citation>
    <scope>NUCLEOTIDE SEQUENCE</scope>
</reference>
<proteinExistence type="predicted"/>
<protein>
    <submittedName>
        <fullName evidence="1">Uncharacterized protein</fullName>
    </submittedName>
</protein>
<dbReference type="AlphaFoldDB" id="A0A0F9E7T9"/>
<evidence type="ECO:0000313" key="1">
    <source>
        <dbReference type="EMBL" id="KKL70064.1"/>
    </source>
</evidence>
<organism evidence="1">
    <name type="scientific">marine sediment metagenome</name>
    <dbReference type="NCBI Taxonomy" id="412755"/>
    <lineage>
        <taxon>unclassified sequences</taxon>
        <taxon>metagenomes</taxon>
        <taxon>ecological metagenomes</taxon>
    </lineage>
</organism>
<gene>
    <name evidence="1" type="ORF">LCGC14_2108630</name>
</gene>
<comment type="caution">
    <text evidence="1">The sequence shown here is derived from an EMBL/GenBank/DDBJ whole genome shotgun (WGS) entry which is preliminary data.</text>
</comment>